<dbReference type="InterPro" id="IPR051169">
    <property type="entry name" value="NADH-Q_oxidoreductase"/>
</dbReference>
<dbReference type="RefSeq" id="WP_153725669.1">
    <property type="nucleotide sequence ID" value="NZ_CP045875.1"/>
</dbReference>
<dbReference type="GO" id="GO:0019646">
    <property type="term" value="P:aerobic electron transport chain"/>
    <property type="evidence" value="ECO:0007669"/>
    <property type="project" value="TreeGrafter"/>
</dbReference>
<dbReference type="PANTHER" id="PTHR42913">
    <property type="entry name" value="APOPTOSIS-INDUCING FACTOR 1"/>
    <property type="match status" value="1"/>
</dbReference>
<comment type="cofactor">
    <cofactor evidence="1">
        <name>FAD</name>
        <dbReference type="ChEBI" id="CHEBI:57692"/>
    </cofactor>
</comment>
<evidence type="ECO:0000256" key="4">
    <source>
        <dbReference type="ARBA" id="ARBA00022827"/>
    </source>
</evidence>
<dbReference type="Proteomes" id="UP000366051">
    <property type="component" value="Chromosome"/>
</dbReference>
<proteinExistence type="inferred from homology"/>
<evidence type="ECO:0000256" key="3">
    <source>
        <dbReference type="ARBA" id="ARBA00022630"/>
    </source>
</evidence>
<accession>A0A5Q2N7P1</accession>
<dbReference type="PANTHER" id="PTHR42913:SF3">
    <property type="entry name" value="64 KDA MITOCHONDRIAL NADH DEHYDROGENASE (EUROFUNG)"/>
    <property type="match status" value="1"/>
</dbReference>
<gene>
    <name evidence="7" type="ORF">FTV88_2407</name>
</gene>
<keyword evidence="4" id="KW-0274">FAD</keyword>
<dbReference type="GO" id="GO:0003955">
    <property type="term" value="F:NAD(P)H dehydrogenase (quinone) activity"/>
    <property type="evidence" value="ECO:0007669"/>
    <property type="project" value="TreeGrafter"/>
</dbReference>
<comment type="similarity">
    <text evidence="2">Belongs to the NADH dehydrogenase family.</text>
</comment>
<dbReference type="OrthoDB" id="9781621at2"/>
<dbReference type="InterPro" id="IPR023753">
    <property type="entry name" value="FAD/NAD-binding_dom"/>
</dbReference>
<evidence type="ECO:0000256" key="1">
    <source>
        <dbReference type="ARBA" id="ARBA00001974"/>
    </source>
</evidence>
<dbReference type="Gene3D" id="3.50.50.100">
    <property type="match status" value="1"/>
</dbReference>
<evidence type="ECO:0000313" key="7">
    <source>
        <dbReference type="EMBL" id="QGG48505.1"/>
    </source>
</evidence>
<name>A0A5Q2N7P1_9FIRM</name>
<evidence type="ECO:0000256" key="5">
    <source>
        <dbReference type="ARBA" id="ARBA00023002"/>
    </source>
</evidence>
<dbReference type="InterPro" id="IPR036188">
    <property type="entry name" value="FAD/NAD-bd_sf"/>
</dbReference>
<evidence type="ECO:0000259" key="6">
    <source>
        <dbReference type="Pfam" id="PF07992"/>
    </source>
</evidence>
<dbReference type="EC" id="1.6.99.3" evidence="7"/>
<dbReference type="SUPFAM" id="SSF51905">
    <property type="entry name" value="FAD/NAD(P)-binding domain"/>
    <property type="match status" value="2"/>
</dbReference>
<dbReference type="Pfam" id="PF07992">
    <property type="entry name" value="Pyr_redox_2"/>
    <property type="match status" value="1"/>
</dbReference>
<sequence length="402" mass="44573">MKKAEILVLGAGYGGIMTTLHLQKMLASEEASITLVNKHPYHYQTTLLHENAAGTAHQDQNRVNIEEVIDTKRVTFIQDEVTTILTEKKQVLLKNGRTLSYDYLVVALGFEPATFGIPGLKEHSFCIRSINEARKIREHIQCTFARYHHEKRDEMLTIVVGGAGFTGIEFVGELVERVPVLCKEFDIDPQKVRIINVEAGPTILPGFAPELVEYAYNYLKSRGVEFYLKSMLKACHSDGVTIAQGEQEEIIKADTVVWTGGVQGNSLVSQSGFPTQRGRVEVRKDLRAPHDDHTFVIGDCSVLYDQESGRPYPPSAQVTIQQAETCANNIKALLKGEALQDIKIEIKGTVASLGSEEAIGVVFGKMLVGKKAVLMKKIIDNRYLFMLGGLGLLLKKGKLKLF</sequence>
<protein>
    <submittedName>
        <fullName evidence="7">NAD(P)/FAD-dependent oxidoreductase</fullName>
        <ecNumber evidence="7">1.6.99.3</ecNumber>
    </submittedName>
</protein>
<evidence type="ECO:0000313" key="8">
    <source>
        <dbReference type="Proteomes" id="UP000366051"/>
    </source>
</evidence>
<dbReference type="KEGG" id="hcv:FTV88_2407"/>
<dbReference type="AlphaFoldDB" id="A0A5Q2N7P1"/>
<organism evidence="7 8">
    <name type="scientific">Heliorestis convoluta</name>
    <dbReference type="NCBI Taxonomy" id="356322"/>
    <lineage>
        <taxon>Bacteria</taxon>
        <taxon>Bacillati</taxon>
        <taxon>Bacillota</taxon>
        <taxon>Clostridia</taxon>
        <taxon>Eubacteriales</taxon>
        <taxon>Heliobacteriaceae</taxon>
        <taxon>Heliorestis</taxon>
    </lineage>
</organism>
<reference evidence="8" key="1">
    <citation type="submission" date="2019-11" db="EMBL/GenBank/DDBJ databases">
        <title>Genome sequence of Heliorestis convoluta strain HH, an alkaliphilic and minimalistic phototrophic bacterium from a soda lake in Egypt.</title>
        <authorList>
            <person name="Dewey E.D."/>
            <person name="Stokes L.M."/>
            <person name="Burchell B.M."/>
            <person name="Shaffer K.N."/>
            <person name="Huntington A.M."/>
            <person name="Baker J.M."/>
            <person name="Nadendla S."/>
            <person name="Giglio M.G."/>
            <person name="Touchman J.W."/>
            <person name="Blankenship R.E."/>
            <person name="Madigan M.T."/>
            <person name="Sattley W.M."/>
        </authorList>
    </citation>
    <scope>NUCLEOTIDE SEQUENCE [LARGE SCALE GENOMIC DNA]</scope>
    <source>
        <strain evidence="8">HH</strain>
    </source>
</reference>
<keyword evidence="5 7" id="KW-0560">Oxidoreductase</keyword>
<dbReference type="EMBL" id="CP045875">
    <property type="protein sequence ID" value="QGG48505.1"/>
    <property type="molecule type" value="Genomic_DNA"/>
</dbReference>
<dbReference type="PRINTS" id="PR00368">
    <property type="entry name" value="FADPNR"/>
</dbReference>
<feature type="domain" description="FAD/NAD(P)-binding" evidence="6">
    <location>
        <begin position="5"/>
        <end position="323"/>
    </location>
</feature>
<evidence type="ECO:0000256" key="2">
    <source>
        <dbReference type="ARBA" id="ARBA00005272"/>
    </source>
</evidence>
<keyword evidence="3" id="KW-0285">Flavoprotein</keyword>
<keyword evidence="8" id="KW-1185">Reference proteome</keyword>